<sequence>MVTAARVAAGICLIIPLVSMLWVNSYSRLTPTFIGMPFFYWYQLAWVPVSAALTYTAYVLVRRDARGRNGGAAK</sequence>
<keyword evidence="1" id="KW-0472">Membrane</keyword>
<reference evidence="2 3" key="1">
    <citation type="submission" date="2016-10" db="EMBL/GenBank/DDBJ databases">
        <authorList>
            <person name="de Groot N.N."/>
        </authorList>
    </citation>
    <scope>NUCLEOTIDE SEQUENCE [LARGE SCALE GENOMIC DNA]</scope>
    <source>
        <strain evidence="2 3">CGMCC 4.2023</strain>
    </source>
</reference>
<proteinExistence type="predicted"/>
<organism evidence="2 3">
    <name type="scientific">Actinacidiphila yanglinensis</name>
    <dbReference type="NCBI Taxonomy" id="310779"/>
    <lineage>
        <taxon>Bacteria</taxon>
        <taxon>Bacillati</taxon>
        <taxon>Actinomycetota</taxon>
        <taxon>Actinomycetes</taxon>
        <taxon>Kitasatosporales</taxon>
        <taxon>Streptomycetaceae</taxon>
        <taxon>Actinacidiphila</taxon>
    </lineage>
</organism>
<feature type="transmembrane region" description="Helical" evidence="1">
    <location>
        <begin position="7"/>
        <end position="27"/>
    </location>
</feature>
<name>A0A1H5VEP2_9ACTN</name>
<dbReference type="AlphaFoldDB" id="A0A1H5VEP2"/>
<evidence type="ECO:0008006" key="4">
    <source>
        <dbReference type="Google" id="ProtNLM"/>
    </source>
</evidence>
<protein>
    <recommendedName>
        <fullName evidence="4">DUF3311 domain-containing protein</fullName>
    </recommendedName>
</protein>
<gene>
    <name evidence="2" type="ORF">SAMN05216223_102270</name>
</gene>
<dbReference type="InterPro" id="IPR021741">
    <property type="entry name" value="DUF3311"/>
</dbReference>
<evidence type="ECO:0000256" key="1">
    <source>
        <dbReference type="SAM" id="Phobius"/>
    </source>
</evidence>
<keyword evidence="3" id="KW-1185">Reference proteome</keyword>
<feature type="transmembrane region" description="Helical" evidence="1">
    <location>
        <begin position="39"/>
        <end position="61"/>
    </location>
</feature>
<evidence type="ECO:0000313" key="2">
    <source>
        <dbReference type="EMBL" id="SEF85680.1"/>
    </source>
</evidence>
<evidence type="ECO:0000313" key="3">
    <source>
        <dbReference type="Proteomes" id="UP000236754"/>
    </source>
</evidence>
<dbReference type="Proteomes" id="UP000236754">
    <property type="component" value="Unassembled WGS sequence"/>
</dbReference>
<dbReference type="RefSeq" id="WP_235031816.1">
    <property type="nucleotide sequence ID" value="NZ_FNVU01000002.1"/>
</dbReference>
<dbReference type="PANTHER" id="PTHR40034:SF1">
    <property type="entry name" value="BSL5891 PROTEIN"/>
    <property type="match status" value="1"/>
</dbReference>
<dbReference type="EMBL" id="FNVU01000002">
    <property type="protein sequence ID" value="SEF85680.1"/>
    <property type="molecule type" value="Genomic_DNA"/>
</dbReference>
<dbReference type="Pfam" id="PF11755">
    <property type="entry name" value="DUF3311"/>
    <property type="match status" value="1"/>
</dbReference>
<dbReference type="PANTHER" id="PTHR40034">
    <property type="entry name" value="BSL5891 PROTEIN"/>
    <property type="match status" value="1"/>
</dbReference>
<keyword evidence="1" id="KW-1133">Transmembrane helix</keyword>
<keyword evidence="1" id="KW-0812">Transmembrane</keyword>
<accession>A0A1H5VEP2</accession>